<proteinExistence type="predicted"/>
<dbReference type="InterPro" id="IPR012312">
    <property type="entry name" value="Hemerythrin-like"/>
</dbReference>
<dbReference type="AlphaFoldDB" id="A0A0C3AQE2"/>
<dbReference type="EMBL" id="KN824359">
    <property type="protein sequence ID" value="KIM22279.1"/>
    <property type="molecule type" value="Genomic_DNA"/>
</dbReference>
<accession>A0A0C3AQE2</accession>
<dbReference type="Proteomes" id="UP000054097">
    <property type="component" value="Unassembled WGS sequence"/>
</dbReference>
<protein>
    <recommendedName>
        <fullName evidence="1">Hemerythrin-like domain-containing protein</fullName>
    </recommendedName>
</protein>
<dbReference type="PANTHER" id="PTHR38048:SF2">
    <property type="entry name" value="HEMERYTHRIN-LIKE DOMAIN-CONTAINING PROTEIN"/>
    <property type="match status" value="1"/>
</dbReference>
<dbReference type="OrthoDB" id="58416at2759"/>
<evidence type="ECO:0000259" key="1">
    <source>
        <dbReference type="Pfam" id="PF01814"/>
    </source>
</evidence>
<dbReference type="Gene3D" id="1.20.120.520">
    <property type="entry name" value="nmb1532 protein domain like"/>
    <property type="match status" value="1"/>
</dbReference>
<evidence type="ECO:0000313" key="2">
    <source>
        <dbReference type="EMBL" id="KIM22279.1"/>
    </source>
</evidence>
<reference evidence="3" key="2">
    <citation type="submission" date="2015-01" db="EMBL/GenBank/DDBJ databases">
        <title>Evolutionary Origins and Diversification of the Mycorrhizal Mutualists.</title>
        <authorList>
            <consortium name="DOE Joint Genome Institute"/>
            <consortium name="Mycorrhizal Genomics Consortium"/>
            <person name="Kohler A."/>
            <person name="Kuo A."/>
            <person name="Nagy L.G."/>
            <person name="Floudas D."/>
            <person name="Copeland A."/>
            <person name="Barry K.W."/>
            <person name="Cichocki N."/>
            <person name="Veneault-Fourrey C."/>
            <person name="LaButti K."/>
            <person name="Lindquist E.A."/>
            <person name="Lipzen A."/>
            <person name="Lundell T."/>
            <person name="Morin E."/>
            <person name="Murat C."/>
            <person name="Riley R."/>
            <person name="Ohm R."/>
            <person name="Sun H."/>
            <person name="Tunlid A."/>
            <person name="Henrissat B."/>
            <person name="Grigoriev I.V."/>
            <person name="Hibbett D.S."/>
            <person name="Martin F."/>
        </authorList>
    </citation>
    <scope>NUCLEOTIDE SEQUENCE [LARGE SCALE GENOMIC DNA]</scope>
    <source>
        <strain evidence="3">MAFF 305830</strain>
    </source>
</reference>
<evidence type="ECO:0000313" key="3">
    <source>
        <dbReference type="Proteomes" id="UP000054097"/>
    </source>
</evidence>
<sequence length="250" mass="29301">MNFNDRCNKSRPLFAKYSSEPRPNDPYARIRWSMSGTHLLILEILQNIYNKVDTIPPEQQEDFALFSLYGTQVIVQHHRMEENFFFPALEPEFKTEVLEEHAAFEKAVHGLDEYLKSVLGVKQGRKNGQVIRVANQPKEPFNSATIKQFLEDLVDPLFTHLEHEIGWLDPENLRASGLQEERLRVLNDRTDDTVGNELDILVLVFFYGHKPPYCRFPHVPWLIENLVIPGVFKARQRRLWKFLPQTFTQV</sequence>
<gene>
    <name evidence="2" type="ORF">M408DRAFT_332979</name>
</gene>
<reference evidence="2 3" key="1">
    <citation type="submission" date="2014-04" db="EMBL/GenBank/DDBJ databases">
        <authorList>
            <consortium name="DOE Joint Genome Institute"/>
            <person name="Kuo A."/>
            <person name="Zuccaro A."/>
            <person name="Kohler A."/>
            <person name="Nagy L.G."/>
            <person name="Floudas D."/>
            <person name="Copeland A."/>
            <person name="Barry K.W."/>
            <person name="Cichocki N."/>
            <person name="Veneault-Fourrey C."/>
            <person name="LaButti K."/>
            <person name="Lindquist E.A."/>
            <person name="Lipzen A."/>
            <person name="Lundell T."/>
            <person name="Morin E."/>
            <person name="Murat C."/>
            <person name="Sun H."/>
            <person name="Tunlid A."/>
            <person name="Henrissat B."/>
            <person name="Grigoriev I.V."/>
            <person name="Hibbett D.S."/>
            <person name="Martin F."/>
            <person name="Nordberg H.P."/>
            <person name="Cantor M.N."/>
            <person name="Hua S.X."/>
        </authorList>
    </citation>
    <scope>NUCLEOTIDE SEQUENCE [LARGE SCALE GENOMIC DNA]</scope>
    <source>
        <strain evidence="2 3">MAFF 305830</strain>
    </source>
</reference>
<dbReference type="CDD" id="cd12108">
    <property type="entry name" value="Hr-like"/>
    <property type="match status" value="1"/>
</dbReference>
<dbReference type="InterPro" id="IPR053206">
    <property type="entry name" value="Dimeric_xanthone_biosynth"/>
</dbReference>
<keyword evidence="3" id="KW-1185">Reference proteome</keyword>
<name>A0A0C3AQE2_SERVB</name>
<organism evidence="2 3">
    <name type="scientific">Serendipita vermifera MAFF 305830</name>
    <dbReference type="NCBI Taxonomy" id="933852"/>
    <lineage>
        <taxon>Eukaryota</taxon>
        <taxon>Fungi</taxon>
        <taxon>Dikarya</taxon>
        <taxon>Basidiomycota</taxon>
        <taxon>Agaricomycotina</taxon>
        <taxon>Agaricomycetes</taxon>
        <taxon>Sebacinales</taxon>
        <taxon>Serendipitaceae</taxon>
        <taxon>Serendipita</taxon>
    </lineage>
</organism>
<dbReference type="Pfam" id="PF01814">
    <property type="entry name" value="Hemerythrin"/>
    <property type="match status" value="1"/>
</dbReference>
<feature type="domain" description="Hemerythrin-like" evidence="1">
    <location>
        <begin position="38"/>
        <end position="164"/>
    </location>
</feature>
<dbReference type="HOGENOM" id="CLU_066708_1_0_1"/>
<dbReference type="PANTHER" id="PTHR38048">
    <property type="entry name" value="EXPRESSED PROTEIN"/>
    <property type="match status" value="1"/>
</dbReference>